<evidence type="ECO:0008006" key="4">
    <source>
        <dbReference type="Google" id="ProtNLM"/>
    </source>
</evidence>
<feature type="region of interest" description="Disordered" evidence="1">
    <location>
        <begin position="127"/>
        <end position="167"/>
    </location>
</feature>
<name>A0ABR3EVH0_9AGAR</name>
<feature type="compositionally biased region" description="Basic and acidic residues" evidence="1">
    <location>
        <begin position="140"/>
        <end position="160"/>
    </location>
</feature>
<dbReference type="EMBL" id="JBAHYK010001739">
    <property type="protein sequence ID" value="KAL0566898.1"/>
    <property type="molecule type" value="Genomic_DNA"/>
</dbReference>
<feature type="compositionally biased region" description="Basic and acidic residues" evidence="1">
    <location>
        <begin position="359"/>
        <end position="373"/>
    </location>
</feature>
<reference evidence="2 3" key="1">
    <citation type="submission" date="2024-02" db="EMBL/GenBank/DDBJ databases">
        <title>A draft genome for the cacao thread blight pathogen Marasmius crinis-equi.</title>
        <authorList>
            <person name="Cohen S.P."/>
            <person name="Baruah I.K."/>
            <person name="Amoako-Attah I."/>
            <person name="Bukari Y."/>
            <person name="Meinhardt L.W."/>
            <person name="Bailey B.A."/>
        </authorList>
    </citation>
    <scope>NUCLEOTIDE SEQUENCE [LARGE SCALE GENOMIC DNA]</scope>
    <source>
        <strain evidence="2 3">GH-76</strain>
    </source>
</reference>
<feature type="region of interest" description="Disordered" evidence="1">
    <location>
        <begin position="359"/>
        <end position="385"/>
    </location>
</feature>
<feature type="compositionally biased region" description="Polar residues" evidence="1">
    <location>
        <begin position="374"/>
        <end position="385"/>
    </location>
</feature>
<feature type="region of interest" description="Disordered" evidence="1">
    <location>
        <begin position="264"/>
        <end position="284"/>
    </location>
</feature>
<sequence length="385" mass="43834">MFEKLVQDVDLTCTIRAIALCKRTDGFQHETLIPIISLPGEPAEALVFIERAGCWHDWSFRAALNASAESSSASLPIVKADPTQPQEQDSARIARDIITLFPKSSLFWKYDAPGGSYPPFDQLPLIVKNSSRSSPSPDTLARDEADQSKESVKMKGDGKAKYQGGTRRLFKSLRRQPEPDPSNIRLDQPSANSTADHTFIYAIIFPGENCEPPSVLDLAIVIKLVSEHRPNYSLVQHNCYFFAAAICKVMEQRFGGRKVRNVEFQESEPPPSWDDIQASSSTDTHSQAGVYDHQWLRKGNVKPIQILREDRPYFTEMVQELVTNFDDEREMHPVIRNKQTEGRLQETKAELTETRAKLTETEEKMREMERRLQQLEQRSPTLSRR</sequence>
<protein>
    <recommendedName>
        <fullName evidence="4">PPPDE domain-containing protein</fullName>
    </recommendedName>
</protein>
<dbReference type="Proteomes" id="UP001465976">
    <property type="component" value="Unassembled WGS sequence"/>
</dbReference>
<accession>A0ABR3EVH0</accession>
<evidence type="ECO:0000313" key="2">
    <source>
        <dbReference type="EMBL" id="KAL0566898.1"/>
    </source>
</evidence>
<evidence type="ECO:0000256" key="1">
    <source>
        <dbReference type="SAM" id="MobiDB-lite"/>
    </source>
</evidence>
<feature type="compositionally biased region" description="Polar residues" evidence="1">
    <location>
        <begin position="128"/>
        <end position="137"/>
    </location>
</feature>
<comment type="caution">
    <text evidence="2">The sequence shown here is derived from an EMBL/GenBank/DDBJ whole genome shotgun (WGS) entry which is preliminary data.</text>
</comment>
<organism evidence="2 3">
    <name type="scientific">Marasmius crinis-equi</name>
    <dbReference type="NCBI Taxonomy" id="585013"/>
    <lineage>
        <taxon>Eukaryota</taxon>
        <taxon>Fungi</taxon>
        <taxon>Dikarya</taxon>
        <taxon>Basidiomycota</taxon>
        <taxon>Agaricomycotina</taxon>
        <taxon>Agaricomycetes</taxon>
        <taxon>Agaricomycetidae</taxon>
        <taxon>Agaricales</taxon>
        <taxon>Marasmiineae</taxon>
        <taxon>Marasmiaceae</taxon>
        <taxon>Marasmius</taxon>
    </lineage>
</organism>
<evidence type="ECO:0000313" key="3">
    <source>
        <dbReference type="Proteomes" id="UP001465976"/>
    </source>
</evidence>
<keyword evidence="3" id="KW-1185">Reference proteome</keyword>
<proteinExistence type="predicted"/>
<gene>
    <name evidence="2" type="ORF">V5O48_015099</name>
</gene>